<sequence length="79" mass="9398">NLRNKTAKYFFWFYNSSRSTTRVIIRHKHAKKELCKGDCLPWLPVNEFSHTKTVVCSFLKCWMKQLIRTSGQEENTSVE</sequence>
<dbReference type="Proteomes" id="UP000321570">
    <property type="component" value="Unassembled WGS sequence"/>
</dbReference>
<keyword evidence="2" id="KW-1185">Reference proteome</keyword>
<name>A0A564YVC3_HYMDI</name>
<gene>
    <name evidence="1" type="ORF">WMSIL1_LOCUS9988</name>
</gene>
<proteinExistence type="predicted"/>
<reference evidence="1 2" key="1">
    <citation type="submission" date="2019-07" db="EMBL/GenBank/DDBJ databases">
        <authorList>
            <person name="Jastrzebski P J."/>
            <person name="Paukszto L."/>
            <person name="Jastrzebski P J."/>
        </authorList>
    </citation>
    <scope>NUCLEOTIDE SEQUENCE [LARGE SCALE GENOMIC DNA]</scope>
    <source>
        <strain evidence="1 2">WMS-il1</strain>
    </source>
</reference>
<dbReference type="AlphaFoldDB" id="A0A564YVC3"/>
<accession>A0A564YVC3</accession>
<evidence type="ECO:0000313" key="2">
    <source>
        <dbReference type="Proteomes" id="UP000321570"/>
    </source>
</evidence>
<feature type="non-terminal residue" evidence="1">
    <location>
        <position position="1"/>
    </location>
</feature>
<protein>
    <submittedName>
        <fullName evidence="1">Uncharacterized protein</fullName>
    </submittedName>
</protein>
<dbReference type="EMBL" id="CABIJS010000432">
    <property type="protein sequence ID" value="VUZ51185.1"/>
    <property type="molecule type" value="Genomic_DNA"/>
</dbReference>
<organism evidence="1 2">
    <name type="scientific">Hymenolepis diminuta</name>
    <name type="common">Rat tapeworm</name>
    <dbReference type="NCBI Taxonomy" id="6216"/>
    <lineage>
        <taxon>Eukaryota</taxon>
        <taxon>Metazoa</taxon>
        <taxon>Spiralia</taxon>
        <taxon>Lophotrochozoa</taxon>
        <taxon>Platyhelminthes</taxon>
        <taxon>Cestoda</taxon>
        <taxon>Eucestoda</taxon>
        <taxon>Cyclophyllidea</taxon>
        <taxon>Hymenolepididae</taxon>
        <taxon>Hymenolepis</taxon>
    </lineage>
</organism>
<evidence type="ECO:0000313" key="1">
    <source>
        <dbReference type="EMBL" id="VUZ51185.1"/>
    </source>
</evidence>